<keyword evidence="1 3" id="KW-0378">Hydrolase</keyword>
<protein>
    <submittedName>
        <fullName evidence="3">MBL fold metallo-hydrolase</fullName>
    </submittedName>
</protein>
<evidence type="ECO:0000256" key="1">
    <source>
        <dbReference type="ARBA" id="ARBA00022801"/>
    </source>
</evidence>
<dbReference type="InterPro" id="IPR001279">
    <property type="entry name" value="Metallo-B-lactamas"/>
</dbReference>
<dbReference type="OrthoDB" id="3204284at2"/>
<dbReference type="InterPro" id="IPR050114">
    <property type="entry name" value="UPF0173_UPF0282_UlaG_hydrolase"/>
</dbReference>
<dbReference type="Gene3D" id="3.60.15.10">
    <property type="entry name" value="Ribonuclease Z/Hydroxyacylglutathione hydrolase-like"/>
    <property type="match status" value="1"/>
</dbReference>
<feature type="domain" description="Metallo-beta-lactamase" evidence="2">
    <location>
        <begin position="38"/>
        <end position="230"/>
    </location>
</feature>
<comment type="caution">
    <text evidence="3">The sequence shown here is derived from an EMBL/GenBank/DDBJ whole genome shotgun (WGS) entry which is preliminary data.</text>
</comment>
<dbReference type="PANTHER" id="PTHR43546:SF9">
    <property type="entry name" value="L-ASCORBATE-6-PHOSPHATE LACTONASE ULAG-RELATED"/>
    <property type="match status" value="1"/>
</dbReference>
<dbReference type="GO" id="GO:0016787">
    <property type="term" value="F:hydrolase activity"/>
    <property type="evidence" value="ECO:0007669"/>
    <property type="project" value="UniProtKB-KW"/>
</dbReference>
<dbReference type="Pfam" id="PF12706">
    <property type="entry name" value="Lactamase_B_2"/>
    <property type="match status" value="1"/>
</dbReference>
<proteinExistence type="predicted"/>
<name>A0A541BRM3_9NOCA</name>
<dbReference type="PANTHER" id="PTHR43546">
    <property type="entry name" value="UPF0173 METAL-DEPENDENT HYDROLASE MJ1163-RELATED"/>
    <property type="match status" value="1"/>
</dbReference>
<dbReference type="EMBL" id="VIGH01000001">
    <property type="protein sequence ID" value="TQF74948.1"/>
    <property type="molecule type" value="Genomic_DNA"/>
</dbReference>
<reference evidence="3 4" key="1">
    <citation type="submission" date="2019-06" db="EMBL/GenBank/DDBJ databases">
        <title>Rhodococcus spaelei sp. nov., isolated from a cave.</title>
        <authorList>
            <person name="Lee S.D."/>
        </authorList>
    </citation>
    <scope>NUCLEOTIDE SEQUENCE [LARGE SCALE GENOMIC DNA]</scope>
    <source>
        <strain evidence="3 4">C9-5</strain>
    </source>
</reference>
<dbReference type="RefSeq" id="WP_142095033.1">
    <property type="nucleotide sequence ID" value="NZ_VIGH01000001.1"/>
</dbReference>
<dbReference type="AlphaFoldDB" id="A0A541BRM3"/>
<dbReference type="Proteomes" id="UP000316256">
    <property type="component" value="Unassembled WGS sequence"/>
</dbReference>
<evidence type="ECO:0000259" key="2">
    <source>
        <dbReference type="Pfam" id="PF12706"/>
    </source>
</evidence>
<evidence type="ECO:0000313" key="4">
    <source>
        <dbReference type="Proteomes" id="UP000316256"/>
    </source>
</evidence>
<dbReference type="SUPFAM" id="SSF56281">
    <property type="entry name" value="Metallo-hydrolase/oxidoreductase"/>
    <property type="match status" value="1"/>
</dbReference>
<organism evidence="3 4">
    <name type="scientific">Rhodococcus spelaei</name>
    <dbReference type="NCBI Taxonomy" id="2546320"/>
    <lineage>
        <taxon>Bacteria</taxon>
        <taxon>Bacillati</taxon>
        <taxon>Actinomycetota</taxon>
        <taxon>Actinomycetes</taxon>
        <taxon>Mycobacteriales</taxon>
        <taxon>Nocardiaceae</taxon>
        <taxon>Rhodococcus</taxon>
    </lineage>
</organism>
<dbReference type="InterPro" id="IPR036866">
    <property type="entry name" value="RibonucZ/Hydroxyglut_hydro"/>
</dbReference>
<accession>A0A541BRM3</accession>
<gene>
    <name evidence="3" type="ORF">FK531_02490</name>
</gene>
<evidence type="ECO:0000313" key="3">
    <source>
        <dbReference type="EMBL" id="TQF74948.1"/>
    </source>
</evidence>
<keyword evidence="4" id="KW-1185">Reference proteome</keyword>
<sequence length="268" mass="27632">MTSTTQHPENANSPAGHGVRAVLVGGPTLHLEIGGLSILTDPTFDEPGSYPGPVTLTKLAPAALTPDALGHIDLVLLSHDQHADNLDDAGRRLLARVETVLSTPEAAGRLPGVVGLDPWQRTTVTGSDGRTVDVTAVPALHGPAGCEPFSGTVTGFVVSGNGILTVYVSGDNASVELTREIGDRLGPIDVAVLFAGAADVGRFDTPVTLSSADAVEVARILDGAVVIPVHTDGWAHFTEGADRLAEAFDAAGLRDRVRIPVPGRGFDL</sequence>